<feature type="region of interest" description="Disordered" evidence="8">
    <location>
        <begin position="394"/>
        <end position="419"/>
    </location>
</feature>
<proteinExistence type="predicted"/>
<evidence type="ECO:0000256" key="9">
    <source>
        <dbReference type="SAM" id="Phobius"/>
    </source>
</evidence>
<dbReference type="Pfam" id="PF13180">
    <property type="entry name" value="PDZ_2"/>
    <property type="match status" value="1"/>
</dbReference>
<dbReference type="InterPro" id="IPR009003">
    <property type="entry name" value="Peptidase_S1_PA"/>
</dbReference>
<dbReference type="RefSeq" id="WP_284315821.1">
    <property type="nucleotide sequence ID" value="NZ_BSPC01000066.1"/>
</dbReference>
<keyword evidence="2" id="KW-0645">Protease</keyword>
<dbReference type="PANTHER" id="PTHR43343:SF3">
    <property type="entry name" value="PROTEASE DO-LIKE 8, CHLOROPLASTIC"/>
    <property type="match status" value="1"/>
</dbReference>
<dbReference type="SMART" id="SM00228">
    <property type="entry name" value="PDZ"/>
    <property type="match status" value="2"/>
</dbReference>
<comment type="subcellular location">
    <subcellularLocation>
        <location evidence="1">Periplasm</location>
    </subcellularLocation>
</comment>
<dbReference type="CDD" id="cd10839">
    <property type="entry name" value="cpPDZ1_DegP-like"/>
    <property type="match status" value="1"/>
</dbReference>
<dbReference type="InterPro" id="IPR051201">
    <property type="entry name" value="Chloro_Bact_Ser_Proteases"/>
</dbReference>
<dbReference type="SUPFAM" id="SSF50156">
    <property type="entry name" value="PDZ domain-like"/>
    <property type="match status" value="2"/>
</dbReference>
<feature type="region of interest" description="Disordered" evidence="8">
    <location>
        <begin position="83"/>
        <end position="120"/>
    </location>
</feature>
<keyword evidence="9" id="KW-1133">Transmembrane helix</keyword>
<reference evidence="12" key="1">
    <citation type="journal article" date="2019" name="Int. J. Syst. Evol. Microbiol.">
        <title>The Global Catalogue of Microorganisms (GCM) 10K type strain sequencing project: providing services to taxonomists for standard genome sequencing and annotation.</title>
        <authorList>
            <consortium name="The Broad Institute Genomics Platform"/>
            <consortium name="The Broad Institute Genome Sequencing Center for Infectious Disease"/>
            <person name="Wu L."/>
            <person name="Ma J."/>
        </authorList>
    </citation>
    <scope>NUCLEOTIDE SEQUENCE [LARGE SCALE GENOMIC DNA]</scope>
    <source>
        <strain evidence="12">NBRC 101365</strain>
    </source>
</reference>
<feature type="transmembrane region" description="Helical" evidence="9">
    <location>
        <begin position="21"/>
        <end position="42"/>
    </location>
</feature>
<keyword evidence="4" id="KW-0677">Repeat</keyword>
<feature type="compositionally biased region" description="Basic and acidic residues" evidence="8">
    <location>
        <begin position="394"/>
        <end position="405"/>
    </location>
</feature>
<feature type="domain" description="PDZ" evidence="10">
    <location>
        <begin position="412"/>
        <end position="474"/>
    </location>
</feature>
<feature type="compositionally biased region" description="Low complexity" evidence="8">
    <location>
        <begin position="96"/>
        <end position="110"/>
    </location>
</feature>
<evidence type="ECO:0000256" key="4">
    <source>
        <dbReference type="ARBA" id="ARBA00022737"/>
    </source>
</evidence>
<protein>
    <submittedName>
        <fullName evidence="11">Serine peptidase</fullName>
    </submittedName>
</protein>
<dbReference type="PRINTS" id="PR00834">
    <property type="entry name" value="PROTEASES2C"/>
</dbReference>
<feature type="domain" description="PDZ" evidence="10">
    <location>
        <begin position="308"/>
        <end position="374"/>
    </location>
</feature>
<keyword evidence="9" id="KW-0812">Transmembrane</keyword>
<organism evidence="11 12">
    <name type="scientific">Labrys miyagiensis</name>
    <dbReference type="NCBI Taxonomy" id="346912"/>
    <lineage>
        <taxon>Bacteria</taxon>
        <taxon>Pseudomonadati</taxon>
        <taxon>Pseudomonadota</taxon>
        <taxon>Alphaproteobacteria</taxon>
        <taxon>Hyphomicrobiales</taxon>
        <taxon>Xanthobacteraceae</taxon>
        <taxon>Labrys</taxon>
    </lineage>
</organism>
<keyword evidence="3" id="KW-0732">Signal</keyword>
<dbReference type="PROSITE" id="PS50106">
    <property type="entry name" value="PDZ"/>
    <property type="match status" value="2"/>
</dbReference>
<dbReference type="InterPro" id="IPR011782">
    <property type="entry name" value="Pept_S1C_Do"/>
</dbReference>
<evidence type="ECO:0000256" key="8">
    <source>
        <dbReference type="SAM" id="MobiDB-lite"/>
    </source>
</evidence>
<keyword evidence="9" id="KW-0472">Membrane</keyword>
<evidence type="ECO:0000256" key="7">
    <source>
        <dbReference type="ARBA" id="ARBA00022825"/>
    </source>
</evidence>
<evidence type="ECO:0000313" key="11">
    <source>
        <dbReference type="EMBL" id="GLS22871.1"/>
    </source>
</evidence>
<sequence length="512" mass="52974">MNFHDNDTVQKTGILARRRTRLLAAVFGLGVAGAVAGNFVLIPSVTPAYAQSQSQSAVPAQPFGFADVVQKVRPAVVSIKVKTETTTDASDDGDDNNNGAPSNPFEFFFNGPGGGGMQHGRPQKQFGMALGSGFFISYDGYVVTNNHVVDHAQEVDVVTDGGKTYTAKVIGVDPKTDLALLKIADKDAKFPFVQLELQNEPRVGDWVLAVGNPYGLGGTVTAGIVSARGRDLNNSTYNDFLQIDAPVNRGNSGGPTFDLSGKVIGVNTAIYSPSGGSIGIGFAIPADTVQRVVQQLKSDGQVTRGYIGVQIQPVTQDIADSIGLKKASGALIADVTKNSPAAKAGLQSGDAVTAVNGKDVADSRELARAIADIKPGDTADLTVWRDGKEQNVKVETSKLPGDKQLAEANSSQDDDSGKSALAGLGVELAPAASVAGAGKSGVVVTDVDPNSAAADALRPGDVILDVAGKPVSNVRDVREALSSARADSKRTVLLRVKNGDGTHFVAMPVGKA</sequence>
<keyword evidence="5" id="KW-0574">Periplasm</keyword>
<dbReference type="InterPro" id="IPR041489">
    <property type="entry name" value="PDZ_6"/>
</dbReference>
<evidence type="ECO:0000313" key="12">
    <source>
        <dbReference type="Proteomes" id="UP001156882"/>
    </source>
</evidence>
<dbReference type="InterPro" id="IPR036034">
    <property type="entry name" value="PDZ_sf"/>
</dbReference>
<dbReference type="Proteomes" id="UP001156882">
    <property type="component" value="Unassembled WGS sequence"/>
</dbReference>
<dbReference type="InterPro" id="IPR001940">
    <property type="entry name" value="Peptidase_S1C"/>
</dbReference>
<evidence type="ECO:0000259" key="10">
    <source>
        <dbReference type="PROSITE" id="PS50106"/>
    </source>
</evidence>
<evidence type="ECO:0000256" key="2">
    <source>
        <dbReference type="ARBA" id="ARBA00022670"/>
    </source>
</evidence>
<keyword evidence="7" id="KW-0720">Serine protease</keyword>
<dbReference type="PANTHER" id="PTHR43343">
    <property type="entry name" value="PEPTIDASE S12"/>
    <property type="match status" value="1"/>
</dbReference>
<keyword evidence="12" id="KW-1185">Reference proteome</keyword>
<name>A0ABQ6CR82_9HYPH</name>
<dbReference type="Gene3D" id="2.40.10.120">
    <property type="match status" value="1"/>
</dbReference>
<dbReference type="Pfam" id="PF13365">
    <property type="entry name" value="Trypsin_2"/>
    <property type="match status" value="1"/>
</dbReference>
<comment type="caution">
    <text evidence="11">The sequence shown here is derived from an EMBL/GenBank/DDBJ whole genome shotgun (WGS) entry which is preliminary data.</text>
</comment>
<dbReference type="Gene3D" id="2.30.42.10">
    <property type="match status" value="2"/>
</dbReference>
<gene>
    <name evidence="11" type="ORF">GCM10007874_58910</name>
</gene>
<evidence type="ECO:0000256" key="3">
    <source>
        <dbReference type="ARBA" id="ARBA00022729"/>
    </source>
</evidence>
<dbReference type="InterPro" id="IPR001478">
    <property type="entry name" value="PDZ"/>
</dbReference>
<evidence type="ECO:0000256" key="1">
    <source>
        <dbReference type="ARBA" id="ARBA00004418"/>
    </source>
</evidence>
<dbReference type="NCBIfam" id="TIGR02037">
    <property type="entry name" value="degP_htrA_DO"/>
    <property type="match status" value="1"/>
</dbReference>
<dbReference type="EMBL" id="BSPC01000066">
    <property type="protein sequence ID" value="GLS22871.1"/>
    <property type="molecule type" value="Genomic_DNA"/>
</dbReference>
<dbReference type="Pfam" id="PF17820">
    <property type="entry name" value="PDZ_6"/>
    <property type="match status" value="1"/>
</dbReference>
<evidence type="ECO:0000256" key="5">
    <source>
        <dbReference type="ARBA" id="ARBA00022764"/>
    </source>
</evidence>
<accession>A0ABQ6CR82</accession>
<keyword evidence="6" id="KW-0378">Hydrolase</keyword>
<evidence type="ECO:0000256" key="6">
    <source>
        <dbReference type="ARBA" id="ARBA00022801"/>
    </source>
</evidence>
<dbReference type="SUPFAM" id="SSF50494">
    <property type="entry name" value="Trypsin-like serine proteases"/>
    <property type="match status" value="1"/>
</dbReference>